<dbReference type="GO" id="GO:0016747">
    <property type="term" value="F:acyltransferase activity, transferring groups other than amino-acyl groups"/>
    <property type="evidence" value="ECO:0007669"/>
    <property type="project" value="InterPro"/>
</dbReference>
<dbReference type="STRING" id="1963862.B4O97_05125"/>
<dbReference type="Pfam" id="PF00195">
    <property type="entry name" value="Chal_sti_synt_N"/>
    <property type="match status" value="1"/>
</dbReference>
<dbReference type="AlphaFoldDB" id="A0A1Y1S256"/>
<sequence length="375" mass="41506">MQESNNKQGAYLLGIGTAVPDYSYSQDFALEFNLGIEGTTERQKKFMRRIYAGSAIEKRHSVIADYGRDPADYSFFPPTQSLKPEPTTQERNDLFIREANRLSALAVEDLFARLGKKDTHDITHLITISCTGFSAPGFDFHLARELELPAATRRYHIGFMGCYAALTGMSLAHSICKAEPGARVLMVNVELCSVHFQQRDDLDTMVANAIFADGASAALIVTDPPEADTAVLAFDSFNSQILPDSEEDMAWRVGNTGFTMKLSAYVPRIINENLDDILKGILKKSGRRHGDIDIWAVHPGGKAILEKIEEALQLDPEELSVSYEVLRDYGNMSSVTIMFVLQRILADSREGNVLAIAFGPGLTVETGFMRKISRP</sequence>
<keyword evidence="2" id="KW-0808">Transferase</keyword>
<evidence type="ECO:0000256" key="1">
    <source>
        <dbReference type="ARBA" id="ARBA00005531"/>
    </source>
</evidence>
<dbReference type="RefSeq" id="WP_083048914.1">
    <property type="nucleotide sequence ID" value="NZ_MWQY01000004.1"/>
</dbReference>
<reference evidence="6 7" key="1">
    <citation type="submission" date="2017-03" db="EMBL/GenBank/DDBJ databases">
        <title>Draft Genome sequence of Marispirochaeta sp. strain JC444.</title>
        <authorList>
            <person name="Shivani Y."/>
            <person name="Subhash Y."/>
            <person name="Sasikala C."/>
            <person name="Ramana C."/>
        </authorList>
    </citation>
    <scope>NUCLEOTIDE SEQUENCE [LARGE SCALE GENOMIC DNA]</scope>
    <source>
        <strain evidence="6 7">JC444</strain>
    </source>
</reference>
<dbReference type="PIRSF" id="PIRSF000451">
    <property type="entry name" value="PKS_III"/>
    <property type="match status" value="1"/>
</dbReference>
<evidence type="ECO:0000256" key="2">
    <source>
        <dbReference type="ARBA" id="ARBA00022679"/>
    </source>
</evidence>
<dbReference type="PANTHER" id="PTHR11877">
    <property type="entry name" value="HYDROXYMETHYLGLUTARYL-COA SYNTHASE"/>
    <property type="match status" value="1"/>
</dbReference>
<feature type="domain" description="Chalcone/stilbene synthase N-terminal" evidence="4">
    <location>
        <begin position="5"/>
        <end position="224"/>
    </location>
</feature>
<dbReference type="PANTHER" id="PTHR11877:SF46">
    <property type="entry name" value="TYPE III POLYKETIDE SYNTHASE A"/>
    <property type="match status" value="1"/>
</dbReference>
<dbReference type="EMBL" id="MWQY01000004">
    <property type="protein sequence ID" value="ORC37009.1"/>
    <property type="molecule type" value="Genomic_DNA"/>
</dbReference>
<evidence type="ECO:0000313" key="7">
    <source>
        <dbReference type="Proteomes" id="UP000192343"/>
    </source>
</evidence>
<dbReference type="InterPro" id="IPR011141">
    <property type="entry name" value="Polyketide_synthase_type-III"/>
</dbReference>
<proteinExistence type="inferred from homology"/>
<dbReference type="Pfam" id="PF02797">
    <property type="entry name" value="Chal_sti_synt_C"/>
    <property type="match status" value="1"/>
</dbReference>
<dbReference type="InterPro" id="IPR012328">
    <property type="entry name" value="Chalcone/stilbene_synt_C"/>
</dbReference>
<protein>
    <recommendedName>
        <fullName evidence="8">Type III polyketide synthase</fullName>
    </recommendedName>
</protein>
<dbReference type="InterPro" id="IPR001099">
    <property type="entry name" value="Chalcone/stilbene_synt_N"/>
</dbReference>
<dbReference type="OrthoDB" id="9786288at2"/>
<comment type="similarity">
    <text evidence="1">Belongs to the thiolase-like superfamily. Chalcone/stilbene synthases family.</text>
</comment>
<dbReference type="Gene3D" id="3.40.47.10">
    <property type="match status" value="2"/>
</dbReference>
<dbReference type="SUPFAM" id="SSF53901">
    <property type="entry name" value="Thiolase-like"/>
    <property type="match status" value="2"/>
</dbReference>
<keyword evidence="7" id="KW-1185">Reference proteome</keyword>
<gene>
    <name evidence="6" type="ORF">B4O97_05125</name>
</gene>
<evidence type="ECO:0000256" key="3">
    <source>
        <dbReference type="PIRSR" id="PIRSR000451-1"/>
    </source>
</evidence>
<feature type="domain" description="Chalcone/stilbene synthase C-terminal" evidence="5">
    <location>
        <begin position="239"/>
        <end position="372"/>
    </location>
</feature>
<evidence type="ECO:0000259" key="5">
    <source>
        <dbReference type="Pfam" id="PF02797"/>
    </source>
</evidence>
<dbReference type="InterPro" id="IPR016039">
    <property type="entry name" value="Thiolase-like"/>
</dbReference>
<name>A0A1Y1S256_9SPIO</name>
<accession>A0A1Y1S256</accession>
<dbReference type="CDD" id="cd00831">
    <property type="entry name" value="CHS_like"/>
    <property type="match status" value="1"/>
</dbReference>
<dbReference type="GO" id="GO:0030639">
    <property type="term" value="P:polyketide biosynthetic process"/>
    <property type="evidence" value="ECO:0007669"/>
    <property type="project" value="TreeGrafter"/>
</dbReference>
<comment type="caution">
    <text evidence="6">The sequence shown here is derived from an EMBL/GenBank/DDBJ whole genome shotgun (WGS) entry which is preliminary data.</text>
</comment>
<evidence type="ECO:0000259" key="4">
    <source>
        <dbReference type="Pfam" id="PF00195"/>
    </source>
</evidence>
<dbReference type="Proteomes" id="UP000192343">
    <property type="component" value="Unassembled WGS sequence"/>
</dbReference>
<evidence type="ECO:0008006" key="8">
    <source>
        <dbReference type="Google" id="ProtNLM"/>
    </source>
</evidence>
<evidence type="ECO:0000313" key="6">
    <source>
        <dbReference type="EMBL" id="ORC37009.1"/>
    </source>
</evidence>
<feature type="active site" description="Acyl-thioester intermediate" evidence="3">
    <location>
        <position position="162"/>
    </location>
</feature>
<organism evidence="6 7">
    <name type="scientific">Marispirochaeta aestuarii</name>
    <dbReference type="NCBI Taxonomy" id="1963862"/>
    <lineage>
        <taxon>Bacteria</taxon>
        <taxon>Pseudomonadati</taxon>
        <taxon>Spirochaetota</taxon>
        <taxon>Spirochaetia</taxon>
        <taxon>Spirochaetales</taxon>
        <taxon>Spirochaetaceae</taxon>
        <taxon>Marispirochaeta</taxon>
    </lineage>
</organism>